<keyword evidence="1" id="KW-0732">Signal</keyword>
<accession>A0A915JIF3</accession>
<dbReference type="AlphaFoldDB" id="A0A915JIF3"/>
<dbReference type="Proteomes" id="UP000887565">
    <property type="component" value="Unplaced"/>
</dbReference>
<proteinExistence type="predicted"/>
<reference evidence="3" key="1">
    <citation type="submission" date="2022-11" db="UniProtKB">
        <authorList>
            <consortium name="WormBaseParasite"/>
        </authorList>
    </citation>
    <scope>IDENTIFICATION</scope>
</reference>
<protein>
    <submittedName>
        <fullName evidence="3">Uncharacterized protein</fullName>
    </submittedName>
</protein>
<sequence length="100" mass="11254">MTKFLIAICFFTIIFQNCIAKSSTESLQLDCTKCPDQCYQHHVAAKNSHREALRCCATKKPCSLAHERNLGFEAYYDCVDRAGTDHGKAHDCARKLNLPS</sequence>
<dbReference type="WBParaSite" id="nRc.2.0.1.t25871-RA">
    <property type="protein sequence ID" value="nRc.2.0.1.t25871-RA"/>
    <property type="gene ID" value="nRc.2.0.1.g25871"/>
</dbReference>
<evidence type="ECO:0000313" key="3">
    <source>
        <dbReference type="WBParaSite" id="nRc.2.0.1.t25871-RA"/>
    </source>
</evidence>
<name>A0A915JIF3_ROMCU</name>
<feature type="signal peptide" evidence="1">
    <location>
        <begin position="1"/>
        <end position="20"/>
    </location>
</feature>
<keyword evidence="2" id="KW-1185">Reference proteome</keyword>
<evidence type="ECO:0000313" key="2">
    <source>
        <dbReference type="Proteomes" id="UP000887565"/>
    </source>
</evidence>
<organism evidence="2 3">
    <name type="scientific">Romanomermis culicivorax</name>
    <name type="common">Nematode worm</name>
    <dbReference type="NCBI Taxonomy" id="13658"/>
    <lineage>
        <taxon>Eukaryota</taxon>
        <taxon>Metazoa</taxon>
        <taxon>Ecdysozoa</taxon>
        <taxon>Nematoda</taxon>
        <taxon>Enoplea</taxon>
        <taxon>Dorylaimia</taxon>
        <taxon>Mermithida</taxon>
        <taxon>Mermithoidea</taxon>
        <taxon>Mermithidae</taxon>
        <taxon>Romanomermis</taxon>
    </lineage>
</organism>
<feature type="chain" id="PRO_5037961978" evidence="1">
    <location>
        <begin position="21"/>
        <end position="100"/>
    </location>
</feature>
<evidence type="ECO:0000256" key="1">
    <source>
        <dbReference type="SAM" id="SignalP"/>
    </source>
</evidence>